<feature type="transmembrane region" description="Helical" evidence="1">
    <location>
        <begin position="155"/>
        <end position="184"/>
    </location>
</feature>
<keyword evidence="3" id="KW-1185">Reference proteome</keyword>
<keyword evidence="1" id="KW-0812">Transmembrane</keyword>
<comment type="caution">
    <text evidence="2">The sequence shown here is derived from an EMBL/GenBank/DDBJ whole genome shotgun (WGS) entry which is preliminary data.</text>
</comment>
<evidence type="ECO:0000313" key="3">
    <source>
        <dbReference type="Proteomes" id="UP001174208"/>
    </source>
</evidence>
<keyword evidence="1" id="KW-0472">Membrane</keyword>
<dbReference type="Proteomes" id="UP001174208">
    <property type="component" value="Unassembled WGS sequence"/>
</dbReference>
<evidence type="ECO:0008006" key="4">
    <source>
        <dbReference type="Google" id="ProtNLM"/>
    </source>
</evidence>
<evidence type="ECO:0000256" key="1">
    <source>
        <dbReference type="SAM" id="Phobius"/>
    </source>
</evidence>
<feature type="transmembrane region" description="Helical" evidence="1">
    <location>
        <begin position="69"/>
        <end position="87"/>
    </location>
</feature>
<dbReference type="RefSeq" id="WP_301209668.1">
    <property type="nucleotide sequence ID" value="NZ_JAROCF010000001.1"/>
</dbReference>
<organism evidence="2 3">
    <name type="scientific">Leifsonia williamsii</name>
    <dbReference type="NCBI Taxonomy" id="3035919"/>
    <lineage>
        <taxon>Bacteria</taxon>
        <taxon>Bacillati</taxon>
        <taxon>Actinomycetota</taxon>
        <taxon>Actinomycetes</taxon>
        <taxon>Micrococcales</taxon>
        <taxon>Microbacteriaceae</taxon>
        <taxon>Leifsonia</taxon>
    </lineage>
</organism>
<evidence type="ECO:0000313" key="2">
    <source>
        <dbReference type="EMBL" id="MDN4612848.1"/>
    </source>
</evidence>
<feature type="transmembrane region" description="Helical" evidence="1">
    <location>
        <begin position="127"/>
        <end position="149"/>
    </location>
</feature>
<sequence>MTLHQSATAGDRRLPLLRVLFTLVAAGAGSALIVLAFSPFSAAAAAFSAPLYAVVAGGYSFLPFLARRLLGLPWAATAAGCLAGVLSAPISPIGLLIVVPFVAGGAAYDAVAWALARAPWLADRDRWVFTIAAAVSALVLFIVSLPVFSPVNRGLPLFLAAVLAGRLVGQLAASALAGLAADALHRFGPQRR</sequence>
<gene>
    <name evidence="2" type="ORF">P5G50_00170</name>
</gene>
<keyword evidence="1" id="KW-1133">Transmembrane helix</keyword>
<accession>A0ABT8K5W3</accession>
<proteinExistence type="predicted"/>
<feature type="transmembrane region" description="Helical" evidence="1">
    <location>
        <begin position="43"/>
        <end position="62"/>
    </location>
</feature>
<feature type="transmembrane region" description="Helical" evidence="1">
    <location>
        <begin position="16"/>
        <end position="37"/>
    </location>
</feature>
<protein>
    <recommendedName>
        <fullName evidence="4">Energy-coupling factor transport system substrate-specific component</fullName>
    </recommendedName>
</protein>
<feature type="transmembrane region" description="Helical" evidence="1">
    <location>
        <begin position="93"/>
        <end position="115"/>
    </location>
</feature>
<reference evidence="2" key="1">
    <citation type="submission" date="2023-06" db="EMBL/GenBank/DDBJ databases">
        <title>MT1 and MT2 Draft Genomes of Novel Species.</title>
        <authorList>
            <person name="Venkateswaran K."/>
        </authorList>
    </citation>
    <scope>NUCLEOTIDE SEQUENCE</scope>
    <source>
        <strain evidence="2">F6_8S_P_1B</strain>
    </source>
</reference>
<name>A0ABT8K5W3_9MICO</name>
<dbReference type="EMBL" id="JAROCF010000001">
    <property type="protein sequence ID" value="MDN4612848.1"/>
    <property type="molecule type" value="Genomic_DNA"/>
</dbReference>